<organism evidence="2 3">
    <name type="scientific">Azospirillum oryzae</name>
    <dbReference type="NCBI Taxonomy" id="286727"/>
    <lineage>
        <taxon>Bacteria</taxon>
        <taxon>Pseudomonadati</taxon>
        <taxon>Pseudomonadota</taxon>
        <taxon>Alphaproteobacteria</taxon>
        <taxon>Rhodospirillales</taxon>
        <taxon>Azospirillaceae</taxon>
        <taxon>Azospirillum</taxon>
    </lineage>
</organism>
<name>A0A6N1AN92_9PROT</name>
<evidence type="ECO:0000313" key="2">
    <source>
        <dbReference type="EMBL" id="QKS52903.1"/>
    </source>
</evidence>
<dbReference type="OrthoDB" id="7306757at2"/>
<gene>
    <name evidence="2" type="ORF">HUE56_21395</name>
</gene>
<evidence type="ECO:0000256" key="1">
    <source>
        <dbReference type="SAM" id="MobiDB-lite"/>
    </source>
</evidence>
<feature type="compositionally biased region" description="Basic and acidic residues" evidence="1">
    <location>
        <begin position="43"/>
        <end position="57"/>
    </location>
</feature>
<evidence type="ECO:0000313" key="3">
    <source>
        <dbReference type="Proteomes" id="UP000509702"/>
    </source>
</evidence>
<dbReference type="RefSeq" id="WP_149196692.1">
    <property type="nucleotide sequence ID" value="NZ_BSOV01000123.1"/>
</dbReference>
<dbReference type="EMBL" id="CP054619">
    <property type="protein sequence ID" value="QKS52903.1"/>
    <property type="molecule type" value="Genomic_DNA"/>
</dbReference>
<dbReference type="AlphaFoldDB" id="A0A6N1AN92"/>
<protein>
    <submittedName>
        <fullName evidence="2">Uncharacterized protein</fullName>
    </submittedName>
</protein>
<accession>A0A6N1AN92</accession>
<proteinExistence type="predicted"/>
<feature type="region of interest" description="Disordered" evidence="1">
    <location>
        <begin position="13"/>
        <end position="59"/>
    </location>
</feature>
<dbReference type="KEGG" id="aoz:HUE56_21395"/>
<keyword evidence="3" id="KW-1185">Reference proteome</keyword>
<reference evidence="2 3" key="1">
    <citation type="submission" date="2020-06" db="EMBL/GenBank/DDBJ databases">
        <title>Complete genome of Azosprillum oryzae KACC14407.</title>
        <authorList>
            <person name="Kim M."/>
            <person name="Park Y.-J."/>
            <person name="Shin J.-H."/>
        </authorList>
    </citation>
    <scope>NUCLEOTIDE SEQUENCE [LARGE SCALE GENOMIC DNA]</scope>
    <source>
        <strain evidence="2 3">KACC 14407</strain>
    </source>
</reference>
<dbReference type="Proteomes" id="UP000509702">
    <property type="component" value="Chromosome"/>
</dbReference>
<sequence>MRTVGKTIIMSGCNAQATPMPPHRTAPHGQSHGQPHSRAARRLPADGHRRPATERCAHHSGCMPGAAQVAFHNGAPLWRTMMERWLAAAP</sequence>